<sequence>MSTSNVADIKPKWRERFEFFDAYGSPASAEFRAAFKALPRGKRRLINFSFLAFFFGPFYFFALGLWKKGLSLLAIALAIAVVEVIFSAVTGIDIPRPVDTGLNIAIAFAFALCVNYAYYLKEVKGSQGWNPFEGMRAF</sequence>
<keyword evidence="1" id="KW-1133">Transmembrane helix</keyword>
<evidence type="ECO:0008006" key="4">
    <source>
        <dbReference type="Google" id="ProtNLM"/>
    </source>
</evidence>
<accession>A0A1N6LI13</accession>
<name>A0A1N6LI13_9BURK</name>
<keyword evidence="1" id="KW-0472">Membrane</keyword>
<feature type="transmembrane region" description="Helical" evidence="1">
    <location>
        <begin position="72"/>
        <end position="94"/>
    </location>
</feature>
<dbReference type="RefSeq" id="WP_216352751.1">
    <property type="nucleotide sequence ID" value="NZ_FSRU01000003.1"/>
</dbReference>
<evidence type="ECO:0000313" key="2">
    <source>
        <dbReference type="EMBL" id="SIO68326.1"/>
    </source>
</evidence>
<keyword evidence="1" id="KW-0812">Transmembrane</keyword>
<reference evidence="2 3" key="1">
    <citation type="submission" date="2016-11" db="EMBL/GenBank/DDBJ databases">
        <authorList>
            <person name="Jaros S."/>
            <person name="Januszkiewicz K."/>
            <person name="Wedrychowicz H."/>
        </authorList>
    </citation>
    <scope>NUCLEOTIDE SEQUENCE [LARGE SCALE GENOMIC DNA]</scope>
    <source>
        <strain evidence="2 3">GAS95</strain>
    </source>
</reference>
<dbReference type="AlphaFoldDB" id="A0A1N6LI13"/>
<gene>
    <name evidence="2" type="ORF">SAMN05444165_7428</name>
</gene>
<proteinExistence type="predicted"/>
<feature type="transmembrane region" description="Helical" evidence="1">
    <location>
        <begin position="101"/>
        <end position="119"/>
    </location>
</feature>
<dbReference type="InterPro" id="IPR024399">
    <property type="entry name" value="DUF2628"/>
</dbReference>
<protein>
    <recommendedName>
        <fullName evidence="4">DUF2628 domain-containing protein</fullName>
    </recommendedName>
</protein>
<evidence type="ECO:0000313" key="3">
    <source>
        <dbReference type="Proteomes" id="UP000185151"/>
    </source>
</evidence>
<keyword evidence="3" id="KW-1185">Reference proteome</keyword>
<dbReference type="Pfam" id="PF10947">
    <property type="entry name" value="DUF2628"/>
    <property type="match status" value="1"/>
</dbReference>
<evidence type="ECO:0000256" key="1">
    <source>
        <dbReference type="SAM" id="Phobius"/>
    </source>
</evidence>
<organism evidence="2 3">
    <name type="scientific">Paraburkholderia phenazinium</name>
    <dbReference type="NCBI Taxonomy" id="60549"/>
    <lineage>
        <taxon>Bacteria</taxon>
        <taxon>Pseudomonadati</taxon>
        <taxon>Pseudomonadota</taxon>
        <taxon>Betaproteobacteria</taxon>
        <taxon>Burkholderiales</taxon>
        <taxon>Burkholderiaceae</taxon>
        <taxon>Paraburkholderia</taxon>
    </lineage>
</organism>
<dbReference type="Proteomes" id="UP000185151">
    <property type="component" value="Unassembled WGS sequence"/>
</dbReference>
<dbReference type="EMBL" id="FSRU01000003">
    <property type="protein sequence ID" value="SIO68326.1"/>
    <property type="molecule type" value="Genomic_DNA"/>
</dbReference>
<feature type="transmembrane region" description="Helical" evidence="1">
    <location>
        <begin position="45"/>
        <end position="66"/>
    </location>
</feature>